<evidence type="ECO:0000256" key="2">
    <source>
        <dbReference type="ARBA" id="ARBA00022490"/>
    </source>
</evidence>
<sequence length="404" mass="46083">MTTIRRKVPLNSSKFLWKSAEHNGKRLVVDVDTPLKEPDKTPVEFDLKYLKNYFNAKVHNFETMNVKSQNLISPGQKISAVNLAQVEQIKQILADNNHLQLSDFQIFSNVSILSLRYNTLHHIETSSSYSGFNVEKNFKCLSRLDLSHNNLESSSLIGLNQLQSLRELKLNYNRIKFFTDANNLNQLSRLVRLELCSNGIESCKIFHQLSSLTSLQELLLNNNHLQCVPLLLRSETAEKVSQLSSMEDKVDNVDNLSGCDHTFEDSECSTSTLDSEKTCFLLRNVYHPQTPDVLSTFLPRTLSTLYELSEHDTSCSSDHRTVTSEASSLVSDELLDDVIPICHVPFPRLHTLHIKFNQFRTESSILGASLWPNMKALYIRGNHLADNFNVFDTFAKFNVVVHYN</sequence>
<comment type="subcellular location">
    <subcellularLocation>
        <location evidence="1">Cytoplasm</location>
    </subcellularLocation>
</comment>
<dbReference type="GeneID" id="103522525"/>
<protein>
    <submittedName>
        <fullName evidence="6">p-granule-associated novel protein 1-like</fullName>
    </submittedName>
</protein>
<evidence type="ECO:0000313" key="5">
    <source>
        <dbReference type="Proteomes" id="UP000079169"/>
    </source>
</evidence>
<dbReference type="Gene3D" id="3.80.10.10">
    <property type="entry name" value="Ribonuclease Inhibitor"/>
    <property type="match status" value="1"/>
</dbReference>
<evidence type="ECO:0000256" key="4">
    <source>
        <dbReference type="ARBA" id="ARBA00022737"/>
    </source>
</evidence>
<dbReference type="AlphaFoldDB" id="A0A1S3DPP6"/>
<dbReference type="GO" id="GO:0005634">
    <property type="term" value="C:nucleus"/>
    <property type="evidence" value="ECO:0007669"/>
    <property type="project" value="TreeGrafter"/>
</dbReference>
<reference evidence="6" key="1">
    <citation type="submission" date="2025-08" db="UniProtKB">
        <authorList>
            <consortium name="RefSeq"/>
        </authorList>
    </citation>
    <scope>IDENTIFICATION</scope>
</reference>
<dbReference type="PANTHER" id="PTHR22710:SF2">
    <property type="entry name" value="X-RAY RADIATION RESISTANCE-ASSOCIATED PROTEIN 1"/>
    <property type="match status" value="1"/>
</dbReference>
<name>A0A1S3DPP6_DIACI</name>
<dbReference type="SUPFAM" id="SSF52058">
    <property type="entry name" value="L domain-like"/>
    <property type="match status" value="1"/>
</dbReference>
<keyword evidence="5" id="KW-1185">Reference proteome</keyword>
<evidence type="ECO:0000256" key="3">
    <source>
        <dbReference type="ARBA" id="ARBA00022614"/>
    </source>
</evidence>
<keyword evidence="4" id="KW-0677">Repeat</keyword>
<gene>
    <name evidence="6" type="primary">LOC103522525</name>
</gene>
<dbReference type="KEGG" id="dci:103522525"/>
<organism evidence="5 6">
    <name type="scientific">Diaphorina citri</name>
    <name type="common">Asian citrus psyllid</name>
    <dbReference type="NCBI Taxonomy" id="121845"/>
    <lineage>
        <taxon>Eukaryota</taxon>
        <taxon>Metazoa</taxon>
        <taxon>Ecdysozoa</taxon>
        <taxon>Arthropoda</taxon>
        <taxon>Hexapoda</taxon>
        <taxon>Insecta</taxon>
        <taxon>Pterygota</taxon>
        <taxon>Neoptera</taxon>
        <taxon>Paraneoptera</taxon>
        <taxon>Hemiptera</taxon>
        <taxon>Sternorrhyncha</taxon>
        <taxon>Psylloidea</taxon>
        <taxon>Psyllidae</taxon>
        <taxon>Diaphorininae</taxon>
        <taxon>Diaphorina</taxon>
    </lineage>
</organism>
<keyword evidence="2" id="KW-0963">Cytoplasm</keyword>
<dbReference type="GO" id="GO:0005737">
    <property type="term" value="C:cytoplasm"/>
    <property type="evidence" value="ECO:0007669"/>
    <property type="project" value="UniProtKB-SubCell"/>
</dbReference>
<evidence type="ECO:0000256" key="1">
    <source>
        <dbReference type="ARBA" id="ARBA00004496"/>
    </source>
</evidence>
<dbReference type="InterPro" id="IPR032675">
    <property type="entry name" value="LRR_dom_sf"/>
</dbReference>
<proteinExistence type="predicted"/>
<accession>A0A1S3DPP6</accession>
<evidence type="ECO:0000313" key="6">
    <source>
        <dbReference type="RefSeq" id="XP_008485879.1"/>
    </source>
</evidence>
<dbReference type="PaxDb" id="121845-A0A1S3DPP6"/>
<dbReference type="PANTHER" id="PTHR22710">
    <property type="entry name" value="X-RAY RADIATION RESISTANCE ASSOCIATED PROTEIN 1 XRRA1"/>
    <property type="match status" value="1"/>
</dbReference>
<keyword evidence="3" id="KW-0433">Leucine-rich repeat</keyword>
<dbReference type="Proteomes" id="UP000079169">
    <property type="component" value="Unplaced"/>
</dbReference>
<dbReference type="RefSeq" id="XP_008485879.1">
    <property type="nucleotide sequence ID" value="XM_008487657.2"/>
</dbReference>
<dbReference type="STRING" id="121845.A0A1S3DPP6"/>